<accession>A0A814E4S8</accession>
<gene>
    <name evidence="1" type="ORF">OXX778_LOCUS14526</name>
</gene>
<comment type="caution">
    <text evidence="1">The sequence shown here is derived from an EMBL/GenBank/DDBJ whole genome shotgun (WGS) entry which is preliminary data.</text>
</comment>
<reference evidence="1" key="1">
    <citation type="submission" date="2021-02" db="EMBL/GenBank/DDBJ databases">
        <authorList>
            <person name="Nowell W R."/>
        </authorList>
    </citation>
    <scope>NUCLEOTIDE SEQUENCE</scope>
    <source>
        <strain evidence="1">Ploen Becks lab</strain>
    </source>
</reference>
<dbReference type="Proteomes" id="UP000663879">
    <property type="component" value="Unassembled WGS sequence"/>
</dbReference>
<keyword evidence="2" id="KW-1185">Reference proteome</keyword>
<name>A0A814E4S8_9BILA</name>
<protein>
    <submittedName>
        <fullName evidence="1">Uncharacterized protein</fullName>
    </submittedName>
</protein>
<proteinExistence type="predicted"/>
<evidence type="ECO:0000313" key="2">
    <source>
        <dbReference type="Proteomes" id="UP000663879"/>
    </source>
</evidence>
<dbReference type="EMBL" id="CAJNOC010003006">
    <property type="protein sequence ID" value="CAF0962550.1"/>
    <property type="molecule type" value="Genomic_DNA"/>
</dbReference>
<feature type="non-terminal residue" evidence="1">
    <location>
        <position position="1"/>
    </location>
</feature>
<sequence length="149" mass="16895">LPRFKDVLKQTTSSSLIESRIIQVIVSDFSYATSLGENGKNDVKIQSSTRSNFENKSLEEQKKTNGNYPLSDFESITSASVLTTSTQHGQISDNFTRELNQFVVNLINSNSFHGDFTNILDDLCEVHFNLHILIRQFSLTLFIFPLIPF</sequence>
<evidence type="ECO:0000313" key="1">
    <source>
        <dbReference type="EMBL" id="CAF0962550.1"/>
    </source>
</evidence>
<dbReference type="AlphaFoldDB" id="A0A814E4S8"/>
<organism evidence="1 2">
    <name type="scientific">Brachionus calyciflorus</name>
    <dbReference type="NCBI Taxonomy" id="104777"/>
    <lineage>
        <taxon>Eukaryota</taxon>
        <taxon>Metazoa</taxon>
        <taxon>Spiralia</taxon>
        <taxon>Gnathifera</taxon>
        <taxon>Rotifera</taxon>
        <taxon>Eurotatoria</taxon>
        <taxon>Monogononta</taxon>
        <taxon>Pseudotrocha</taxon>
        <taxon>Ploima</taxon>
        <taxon>Brachionidae</taxon>
        <taxon>Brachionus</taxon>
    </lineage>
</organism>